<gene>
    <name evidence="3" type="ORF">MIMGU_mgv1a021934mg</name>
</gene>
<feature type="compositionally biased region" description="Basic and acidic residues" evidence="2">
    <location>
        <begin position="597"/>
        <end position="606"/>
    </location>
</feature>
<protein>
    <submittedName>
        <fullName evidence="3">Uncharacterized protein</fullName>
    </submittedName>
</protein>
<evidence type="ECO:0000313" key="4">
    <source>
        <dbReference type="Proteomes" id="UP000030748"/>
    </source>
</evidence>
<evidence type="ECO:0000313" key="3">
    <source>
        <dbReference type="EMBL" id="EYU26732.1"/>
    </source>
</evidence>
<dbReference type="PANTHER" id="PTHR31071:SF16">
    <property type="entry name" value="MYB-LIKE PROTEIN Z ISOFORM X1"/>
    <property type="match status" value="1"/>
</dbReference>
<dbReference type="EMBL" id="KI631651">
    <property type="protein sequence ID" value="EYU26732.1"/>
    <property type="molecule type" value="Genomic_DNA"/>
</dbReference>
<name>A0A022QDG2_ERYGU</name>
<feature type="compositionally biased region" description="Acidic residues" evidence="2">
    <location>
        <begin position="448"/>
        <end position="465"/>
    </location>
</feature>
<reference evidence="3 4" key="1">
    <citation type="journal article" date="2013" name="Proc. Natl. Acad. Sci. U.S.A.">
        <title>Fine-scale variation in meiotic recombination in Mimulus inferred from population shotgun sequencing.</title>
        <authorList>
            <person name="Hellsten U."/>
            <person name="Wright K.M."/>
            <person name="Jenkins J."/>
            <person name="Shu S."/>
            <person name="Yuan Y."/>
            <person name="Wessler S.R."/>
            <person name="Schmutz J."/>
            <person name="Willis J.H."/>
            <person name="Rokhsar D.S."/>
        </authorList>
    </citation>
    <scope>NUCLEOTIDE SEQUENCE [LARGE SCALE GENOMIC DNA]</scope>
    <source>
        <strain evidence="4">cv. DUN x IM62</strain>
    </source>
</reference>
<feature type="compositionally biased region" description="Polar residues" evidence="2">
    <location>
        <begin position="586"/>
        <end position="596"/>
    </location>
</feature>
<keyword evidence="1" id="KW-0175">Coiled coil</keyword>
<feature type="region of interest" description="Disordered" evidence="2">
    <location>
        <begin position="583"/>
        <end position="606"/>
    </location>
</feature>
<evidence type="ECO:0000256" key="2">
    <source>
        <dbReference type="SAM" id="MobiDB-lite"/>
    </source>
</evidence>
<dbReference type="eggNOG" id="ENOG502QXJW">
    <property type="taxonomic scope" value="Eukaryota"/>
</dbReference>
<keyword evidence="4" id="KW-1185">Reference proteome</keyword>
<evidence type="ECO:0000256" key="1">
    <source>
        <dbReference type="SAM" id="Coils"/>
    </source>
</evidence>
<proteinExistence type="predicted"/>
<feature type="region of interest" description="Disordered" evidence="2">
    <location>
        <begin position="434"/>
        <end position="471"/>
    </location>
</feature>
<sequence length="606" mass="69294">MPRQKLNIVDGKIGGRNCKVRKRGCSSSSSSSLAHNYRLKRAILVGKRVGSSTPVPRWKMMSSKSPSPENDKGFKNLVAKGGGGDRGKELSVSARKLAATLWEIDGLPSPRAKREEISELGYVRKERILEKSKLGSMALVLMDLPKVASHRRRVSAGSQKLLQADCFVEVDQMKTHVQSPHRHINGAKNHLKDVYNGLVTSKEVLKIMSRICRFEQENSTSLSLFSALKFELDRACVHVSKLIQENRTNRTEIELLTKKFEEEKIVWKLKEQDRIRSAINCIAGEMETERKLRRQSERLSKKLGKELAETKASLEAEKRAREILEQVCDELARGIGEDRAEVEEMKRQSEKAREEVEKEREMLQLADVIREERVQMKLSEAKYEFEEKNALVDHLRNELEEYLKSKRGNNEERVLDDDCSPRYDKIKELEKYLRETLPGPASGPYGEVVDDDVDDDDDDDEDDDSDLHSIELNMDVTSKSFGWSFGWSDGVKKESKRNSVDRGSKVRKPVLEKVKKPNVSLSEVRLEGGVEWEFTTNNNKEDSLDVFDRRGVFEFESKPWKKESEDEIERYNMIKNLRDHIVSGSKMASTQQSVSSKDPKEVVCEG</sequence>
<feature type="coiled-coil region" evidence="1">
    <location>
        <begin position="307"/>
        <end position="412"/>
    </location>
</feature>
<dbReference type="AlphaFoldDB" id="A0A022QDG2"/>
<dbReference type="Proteomes" id="UP000030748">
    <property type="component" value="Unassembled WGS sequence"/>
</dbReference>
<dbReference type="InterPro" id="IPR043424">
    <property type="entry name" value="BLT-like"/>
</dbReference>
<accession>A0A022QDG2</accession>
<organism evidence="3 4">
    <name type="scientific">Erythranthe guttata</name>
    <name type="common">Yellow monkey flower</name>
    <name type="synonym">Mimulus guttatus</name>
    <dbReference type="NCBI Taxonomy" id="4155"/>
    <lineage>
        <taxon>Eukaryota</taxon>
        <taxon>Viridiplantae</taxon>
        <taxon>Streptophyta</taxon>
        <taxon>Embryophyta</taxon>
        <taxon>Tracheophyta</taxon>
        <taxon>Spermatophyta</taxon>
        <taxon>Magnoliopsida</taxon>
        <taxon>eudicotyledons</taxon>
        <taxon>Gunneridae</taxon>
        <taxon>Pentapetalae</taxon>
        <taxon>asterids</taxon>
        <taxon>lamiids</taxon>
        <taxon>Lamiales</taxon>
        <taxon>Phrymaceae</taxon>
        <taxon>Erythranthe</taxon>
    </lineage>
</organism>
<dbReference type="PANTHER" id="PTHR31071">
    <property type="entry name" value="GB|AAF24581.1"/>
    <property type="match status" value="1"/>
</dbReference>
<dbReference type="STRING" id="4155.A0A022QDG2"/>